<dbReference type="Proteomes" id="UP000595053">
    <property type="component" value="Chromosome"/>
</dbReference>
<dbReference type="AlphaFoldDB" id="A0A7M1QXX2"/>
<accession>A0A7M1QXX2</accession>
<protein>
    <submittedName>
        <fullName evidence="1">Uncharacterized protein</fullName>
    </submittedName>
</protein>
<sequence>MEYVTDIHALNLPSETDTTGDWHASALQWSQLRMANSDNSVFGDWGITRNSSVRVPEHEGRRFNIANHVRAVLDMIEHGRLSVAQGMRKDYIGNDAYNVEIFPRVWLLRGTDNWPNVDRFMRKEYGLAWLKYTQEACHGVA</sequence>
<evidence type="ECO:0000313" key="2">
    <source>
        <dbReference type="Proteomes" id="UP000595053"/>
    </source>
</evidence>
<dbReference type="RefSeq" id="WP_197551827.1">
    <property type="nucleotide sequence ID" value="NZ_CP063213.1"/>
</dbReference>
<name>A0A7M1QXX2_9ACTO</name>
<evidence type="ECO:0000313" key="1">
    <source>
        <dbReference type="EMBL" id="QOR46713.1"/>
    </source>
</evidence>
<keyword evidence="2" id="KW-1185">Reference proteome</keyword>
<proteinExistence type="predicted"/>
<dbReference type="EMBL" id="CP063213">
    <property type="protein sequence ID" value="QOR46713.1"/>
    <property type="molecule type" value="Genomic_DNA"/>
</dbReference>
<organism evidence="1 2">
    <name type="scientific">Trueperella pecoris</name>
    <dbReference type="NCBI Taxonomy" id="2733571"/>
    <lineage>
        <taxon>Bacteria</taxon>
        <taxon>Bacillati</taxon>
        <taxon>Actinomycetota</taxon>
        <taxon>Actinomycetes</taxon>
        <taxon>Actinomycetales</taxon>
        <taxon>Actinomycetaceae</taxon>
        <taxon>Trueperella</taxon>
    </lineage>
</organism>
<gene>
    <name evidence="1" type="ORF">INS88_09420</name>
</gene>
<reference evidence="1 2" key="1">
    <citation type="submission" date="2020-10" db="EMBL/GenBank/DDBJ databases">
        <title>Trueperella pecoris sp. nov. isolated from bovine and porcine specimens.</title>
        <authorList>
            <person name="Schoenecker L."/>
            <person name="Schnydrig P."/>
            <person name="Brodard I."/>
            <person name="Thomann A."/>
            <person name="Hemphill A."/>
            <person name="Rodriguez-Campos S."/>
            <person name="Perreten V."/>
            <person name="Jores J."/>
            <person name="Kittl S."/>
        </authorList>
    </citation>
    <scope>NUCLEOTIDE SEQUENCE [LARGE SCALE GENOMIC DNA]</scope>
    <source>
        <strain evidence="1 2">15A0121</strain>
    </source>
</reference>